<gene>
    <name evidence="4" type="ORF">EP51_03620</name>
</gene>
<dbReference type="eggNOG" id="COG1529">
    <property type="taxonomic scope" value="Bacteria"/>
</dbReference>
<dbReference type="SMART" id="SM01008">
    <property type="entry name" value="Ald_Xan_dh_C"/>
    <property type="match status" value="1"/>
</dbReference>
<proteinExistence type="predicted"/>
<dbReference type="Pfam" id="PF02738">
    <property type="entry name" value="MoCoBD_1"/>
    <property type="match status" value="1"/>
</dbReference>
<dbReference type="AlphaFoldDB" id="A0A076EJW7"/>
<dbReference type="PANTHER" id="PTHR11908">
    <property type="entry name" value="XANTHINE DEHYDROGENASE"/>
    <property type="match status" value="1"/>
</dbReference>
<keyword evidence="2" id="KW-0560">Oxidoreductase</keyword>
<dbReference type="Pfam" id="PF01315">
    <property type="entry name" value="Ald_Xan_dh_C"/>
    <property type="match status" value="1"/>
</dbReference>
<dbReference type="Gene3D" id="3.90.1170.50">
    <property type="entry name" value="Aldehyde oxidase/xanthine dehydrogenase, a/b hammerhead"/>
    <property type="match status" value="1"/>
</dbReference>
<dbReference type="PANTHER" id="PTHR11908:SF132">
    <property type="entry name" value="ALDEHYDE OXIDASE 1-RELATED"/>
    <property type="match status" value="1"/>
</dbReference>
<dbReference type="InterPro" id="IPR008274">
    <property type="entry name" value="AldOxase/xan_DH_MoCoBD1"/>
</dbReference>
<reference evidence="4 5" key="1">
    <citation type="submission" date="2014-07" db="EMBL/GenBank/DDBJ databases">
        <title>Genome Sequence of Rhodococcus opacus Strain R7, a Biodegrader of Mono- and Polycyclic Aromatic Hydrocarbons.</title>
        <authorList>
            <person name="Di Gennaro P."/>
            <person name="Zampolli J."/>
            <person name="Presti I."/>
            <person name="Cappelletti M."/>
            <person name="D'Ursi P."/>
            <person name="Orro A."/>
            <person name="Mezzelani A."/>
            <person name="Milanesi L."/>
        </authorList>
    </citation>
    <scope>NUCLEOTIDE SEQUENCE [LARGE SCALE GENOMIC DNA]</scope>
    <source>
        <strain evidence="4 5">R7</strain>
    </source>
</reference>
<dbReference type="InterPro" id="IPR000674">
    <property type="entry name" value="Ald_Oxase/Xan_DH_a/b"/>
</dbReference>
<dbReference type="Gene3D" id="3.30.365.10">
    <property type="entry name" value="Aldehyde oxidase/xanthine dehydrogenase, molybdopterin binding domain"/>
    <property type="match status" value="4"/>
</dbReference>
<dbReference type="SUPFAM" id="SSF56003">
    <property type="entry name" value="Molybdenum cofactor-binding domain"/>
    <property type="match status" value="1"/>
</dbReference>
<dbReference type="InterPro" id="IPR046867">
    <property type="entry name" value="AldOxase/xan_DH_MoCoBD2"/>
</dbReference>
<evidence type="ECO:0000259" key="3">
    <source>
        <dbReference type="SMART" id="SM01008"/>
    </source>
</evidence>
<name>A0A076EJW7_RHOOP</name>
<feature type="domain" description="Aldehyde oxidase/xanthine dehydrogenase a/b hammerhead" evidence="3">
    <location>
        <begin position="23"/>
        <end position="127"/>
    </location>
</feature>
<sequence>MTLVEPKVIGTSAERVDAHDKVTGTAVYAFEHSVNDPTYLFPILSTIGRGRVTAMHTVDAEALNGVLAVLTVFDAPRLADTSDGELAILQDPEVHFRGQFVGAVVAESPEVARHGASLVRVAYDAEAHDTDFRSGRDDLYAPEEVNAGFPTDTEDGDVGAALAAAAVTVDEVYSTAMEHNNPMEPHAAIARWAPGGTGPVLTLHDSTQGVHSVRKTLAPLFGLEVEQMRVIAPYVGGGFGSKGLPHAHDVLVVMAAQRVEGRPVKFALTRQQMFALSAYRTPTVQHIRLGADADGRLTALSHEVIVQSAKIKEFAEQAAVPSRMMYSTPTRYTTHRLASLDVPAPSWMRAPGETPGMFAAEVAMDELAEACGLDPIELRIRNEPEVDPSTGRPWSGRRLTDCLREGSRRFGWADRDATARARSDSEWQVGMGVASATYPANTSPGSVARIVYESDGTYTVQIGSVDIGTGAWTALTQIAADALGCPLDAIALQIGDTNLPSATVAGGSTGTSSWGSAIVAAARAFRDEHGTSPAPGAEASAGTPGNPDAERVALHSFGAHFVEAHVHRDSCEIRVERMLGVFAIGRVINTRTVRSQLLGGMTMGISMALHESSVNDPRFGHVVTQDLASYHVSTHADIRYLDAVCLDDVDEHANPMGSKGVGEIGIVGAAAAVANAVRHATGVRVRKVPIHLDDLLPG</sequence>
<dbReference type="SUPFAM" id="SSF54665">
    <property type="entry name" value="CO dehydrogenase molybdoprotein N-domain-like"/>
    <property type="match status" value="1"/>
</dbReference>
<dbReference type="InterPro" id="IPR036856">
    <property type="entry name" value="Ald_Oxase/Xan_DH_a/b_sf"/>
</dbReference>
<protein>
    <submittedName>
        <fullName evidence="4">Xanthine dehydrogenase</fullName>
    </submittedName>
</protein>
<dbReference type="GO" id="GO:0016491">
    <property type="term" value="F:oxidoreductase activity"/>
    <property type="evidence" value="ECO:0007669"/>
    <property type="project" value="UniProtKB-KW"/>
</dbReference>
<evidence type="ECO:0000313" key="5">
    <source>
        <dbReference type="Proteomes" id="UP000028488"/>
    </source>
</evidence>
<dbReference type="EMBL" id="CP008947">
    <property type="protein sequence ID" value="AII03749.1"/>
    <property type="molecule type" value="Genomic_DNA"/>
</dbReference>
<evidence type="ECO:0000256" key="1">
    <source>
        <dbReference type="ARBA" id="ARBA00022505"/>
    </source>
</evidence>
<dbReference type="Pfam" id="PF20256">
    <property type="entry name" value="MoCoBD_2"/>
    <property type="match status" value="2"/>
</dbReference>
<dbReference type="GO" id="GO:0005506">
    <property type="term" value="F:iron ion binding"/>
    <property type="evidence" value="ECO:0007669"/>
    <property type="project" value="InterPro"/>
</dbReference>
<dbReference type="InterPro" id="IPR016208">
    <property type="entry name" value="Ald_Oxase/xanthine_DH-like"/>
</dbReference>
<dbReference type="Proteomes" id="UP000028488">
    <property type="component" value="Chromosome"/>
</dbReference>
<organism evidence="4 5">
    <name type="scientific">Rhodococcus opacus</name>
    <name type="common">Nocardia opaca</name>
    <dbReference type="NCBI Taxonomy" id="37919"/>
    <lineage>
        <taxon>Bacteria</taxon>
        <taxon>Bacillati</taxon>
        <taxon>Actinomycetota</taxon>
        <taxon>Actinomycetes</taxon>
        <taxon>Mycobacteriales</taxon>
        <taxon>Nocardiaceae</taxon>
        <taxon>Rhodococcus</taxon>
    </lineage>
</organism>
<dbReference type="InterPro" id="IPR037165">
    <property type="entry name" value="AldOxase/xan_DH_Mopterin-bd_sf"/>
</dbReference>
<evidence type="ECO:0000313" key="4">
    <source>
        <dbReference type="EMBL" id="AII03749.1"/>
    </source>
</evidence>
<evidence type="ECO:0000256" key="2">
    <source>
        <dbReference type="ARBA" id="ARBA00023002"/>
    </source>
</evidence>
<dbReference type="RefSeq" id="WP_128638579.1">
    <property type="nucleotide sequence ID" value="NZ_CP008947.1"/>
</dbReference>
<accession>A0A076EJW7</accession>
<keyword evidence="1" id="KW-0500">Molybdenum</keyword>